<evidence type="ECO:0000256" key="5">
    <source>
        <dbReference type="ARBA" id="ARBA00023136"/>
    </source>
</evidence>
<dbReference type="PANTHER" id="PTHR31885">
    <property type="entry name" value="GH04784P"/>
    <property type="match status" value="1"/>
</dbReference>
<keyword evidence="5 6" id="KW-0472">Membrane</keyword>
<comment type="caution">
    <text evidence="7">The sequence shown here is derived from an EMBL/GenBank/DDBJ whole genome shotgun (WGS) entry which is preliminary data.</text>
</comment>
<evidence type="ECO:0000256" key="1">
    <source>
        <dbReference type="ARBA" id="ARBA00004141"/>
    </source>
</evidence>
<dbReference type="GO" id="GO:0016020">
    <property type="term" value="C:membrane"/>
    <property type="evidence" value="ECO:0007669"/>
    <property type="project" value="UniProtKB-SubCell"/>
</dbReference>
<evidence type="ECO:0000256" key="3">
    <source>
        <dbReference type="ARBA" id="ARBA00022692"/>
    </source>
</evidence>
<dbReference type="Pfam" id="PF07947">
    <property type="entry name" value="YhhN"/>
    <property type="match status" value="1"/>
</dbReference>
<feature type="transmembrane region" description="Helical" evidence="6">
    <location>
        <begin position="198"/>
        <end position="221"/>
    </location>
</feature>
<keyword evidence="3 6" id="KW-0812">Transmembrane</keyword>
<evidence type="ECO:0000313" key="8">
    <source>
        <dbReference type="Proteomes" id="UP000264492"/>
    </source>
</evidence>
<dbReference type="AlphaFoldDB" id="A0A371K4L5"/>
<comment type="subcellular location">
    <subcellularLocation>
        <location evidence="1">Membrane</location>
        <topology evidence="1">Multi-pass membrane protein</topology>
    </subcellularLocation>
</comment>
<reference evidence="7 8" key="1">
    <citation type="submission" date="2018-08" db="EMBL/GenBank/DDBJ databases">
        <title>Lysobacter sp. zong2l5, whole genome shotgun sequence.</title>
        <authorList>
            <person name="Zhang X."/>
            <person name="Feng G."/>
            <person name="Zhu H."/>
        </authorList>
    </citation>
    <scope>NUCLEOTIDE SEQUENCE [LARGE SCALE GENOMIC DNA]</scope>
    <source>
        <strain evidence="8">zong2l5</strain>
    </source>
</reference>
<dbReference type="Proteomes" id="UP000264492">
    <property type="component" value="Unassembled WGS sequence"/>
</dbReference>
<feature type="transmembrane region" description="Helical" evidence="6">
    <location>
        <begin position="89"/>
        <end position="107"/>
    </location>
</feature>
<evidence type="ECO:0000256" key="2">
    <source>
        <dbReference type="ARBA" id="ARBA00007375"/>
    </source>
</evidence>
<accession>A0A371K4L5</accession>
<evidence type="ECO:0000313" key="7">
    <source>
        <dbReference type="EMBL" id="RDZ28828.1"/>
    </source>
</evidence>
<name>A0A371K4L5_9GAMM</name>
<proteinExistence type="inferred from homology"/>
<feature type="transmembrane region" description="Helical" evidence="6">
    <location>
        <begin position="147"/>
        <end position="166"/>
    </location>
</feature>
<feature type="transmembrane region" description="Helical" evidence="6">
    <location>
        <begin position="15"/>
        <end position="32"/>
    </location>
</feature>
<keyword evidence="8" id="KW-1185">Reference proteome</keyword>
<gene>
    <name evidence="7" type="ORF">DX914_06875</name>
</gene>
<feature type="transmembrane region" description="Helical" evidence="6">
    <location>
        <begin position="114"/>
        <end position="135"/>
    </location>
</feature>
<evidence type="ECO:0000256" key="6">
    <source>
        <dbReference type="SAM" id="Phobius"/>
    </source>
</evidence>
<dbReference type="GO" id="GO:0016787">
    <property type="term" value="F:hydrolase activity"/>
    <property type="evidence" value="ECO:0007669"/>
    <property type="project" value="TreeGrafter"/>
</dbReference>
<keyword evidence="4 6" id="KW-1133">Transmembrane helix</keyword>
<organism evidence="7 8">
    <name type="scientific">Lysobacter silvisoli</name>
    <dbReference type="NCBI Taxonomy" id="2293254"/>
    <lineage>
        <taxon>Bacteria</taxon>
        <taxon>Pseudomonadati</taxon>
        <taxon>Pseudomonadota</taxon>
        <taxon>Gammaproteobacteria</taxon>
        <taxon>Lysobacterales</taxon>
        <taxon>Lysobacteraceae</taxon>
        <taxon>Lysobacter</taxon>
    </lineage>
</organism>
<evidence type="ECO:0000256" key="4">
    <source>
        <dbReference type="ARBA" id="ARBA00022989"/>
    </source>
</evidence>
<comment type="similarity">
    <text evidence="2">Belongs to the TMEM86 family.</text>
</comment>
<dbReference type="InterPro" id="IPR012506">
    <property type="entry name" value="TMEM86B-like"/>
</dbReference>
<dbReference type="PANTHER" id="PTHR31885:SF6">
    <property type="entry name" value="GH04784P"/>
    <property type="match status" value="1"/>
</dbReference>
<protein>
    <submittedName>
        <fullName evidence="7">Lysoplasmalogenase</fullName>
    </submittedName>
</protein>
<sequence length="230" mass="24438">MQGSKGAGVQRQSSSIWLIAIAGAALAAIAGAMMPWPWLHYVAKPAATLLVWAMVACAPSSERAYRWGVMAGLALSTLGDVFLMLPSDWFVFGLGSFLLAHIAYLLALSRRARLFAAAWPFLAYAVLAGAVLSVLWPHLPGELRLPVVVYVIVLAAMAAQAAAVWWRRRDAASALAAWGGLSFVMSDATLAIDRFALPFAAASAAILLSYWLAQSLIGLSVSRAAPMQPQ</sequence>
<dbReference type="EMBL" id="QTSU01000001">
    <property type="protein sequence ID" value="RDZ28828.1"/>
    <property type="molecule type" value="Genomic_DNA"/>
</dbReference>